<keyword evidence="11" id="KW-1185">Reference proteome</keyword>
<evidence type="ECO:0000256" key="6">
    <source>
        <dbReference type="ARBA" id="ARBA00048809"/>
    </source>
</evidence>
<comment type="similarity">
    <text evidence="2 7">Belongs to the damage-control phosphatase family. Sugar phosphate phosphatase III subfamily.</text>
</comment>
<evidence type="ECO:0000256" key="8">
    <source>
        <dbReference type="SAM" id="MobiDB-lite"/>
    </source>
</evidence>
<dbReference type="EC" id="3.1.3.-" evidence="7"/>
<protein>
    <recommendedName>
        <fullName evidence="7">Sugar phosphate phosphatase</fullName>
        <ecNumber evidence="7">3.1.3.-</ecNumber>
    </recommendedName>
</protein>
<dbReference type="PANTHER" id="PTHR12260">
    <property type="entry name" value="DAMAGE-CONTROL PHOSPHATASE ARMT1"/>
    <property type="match status" value="1"/>
</dbReference>
<keyword evidence="4 7" id="KW-0378">Hydrolase</keyword>
<dbReference type="EMBL" id="JAOQBH010000006">
    <property type="protein sequence ID" value="KAJ4135246.1"/>
    <property type="molecule type" value="Genomic_DNA"/>
</dbReference>
<comment type="function">
    <text evidence="7">Metal-dependent phosphatase that shows phosphatase activity against several substrates, including fructose-1-phosphate and fructose-6-phosphate. Its preference for fructose-1-phosphate, a strong glycating agent that causes DNA damage rather than a canonical yeast metabolite, suggests a damage-control function in hexose phosphate metabolism.</text>
</comment>
<keyword evidence="3 7" id="KW-0479">Metal-binding</keyword>
<evidence type="ECO:0000256" key="2">
    <source>
        <dbReference type="ARBA" id="ARBA00009519"/>
    </source>
</evidence>
<evidence type="ECO:0000256" key="5">
    <source>
        <dbReference type="ARBA" id="ARBA00023211"/>
    </source>
</evidence>
<gene>
    <name evidence="10" type="primary">HRT2_1</name>
    <name evidence="10" type="ORF">NW768_004868</name>
</gene>
<dbReference type="Proteomes" id="UP001152024">
    <property type="component" value="Unassembled WGS sequence"/>
</dbReference>
<dbReference type="Gene3D" id="1.20.930.60">
    <property type="match status" value="1"/>
</dbReference>
<evidence type="ECO:0000256" key="1">
    <source>
        <dbReference type="ARBA" id="ARBA00001326"/>
    </source>
</evidence>
<name>A0ABQ8RHN1_FUSEQ</name>
<dbReference type="PANTHER" id="PTHR12260:SF6">
    <property type="entry name" value="DAMAGE-CONTROL PHOSPHATASE ARMT1"/>
    <property type="match status" value="1"/>
</dbReference>
<dbReference type="InterPro" id="IPR036075">
    <property type="entry name" value="ARMT-1-like_metal-bd_sf"/>
</dbReference>
<evidence type="ECO:0000256" key="4">
    <source>
        <dbReference type="ARBA" id="ARBA00022801"/>
    </source>
</evidence>
<comment type="catalytic activity">
    <reaction evidence="6 7">
        <text>beta-D-fructose 6-phosphate = dihydroxyacetone + D-glyceraldehyde 3-phosphate</text>
        <dbReference type="Rhea" id="RHEA:28002"/>
        <dbReference type="ChEBI" id="CHEBI:16016"/>
        <dbReference type="ChEBI" id="CHEBI:57634"/>
        <dbReference type="ChEBI" id="CHEBI:59776"/>
    </reaction>
</comment>
<dbReference type="SUPFAM" id="SSF111321">
    <property type="entry name" value="AF1104-like"/>
    <property type="match status" value="1"/>
</dbReference>
<evidence type="ECO:0000313" key="11">
    <source>
        <dbReference type="Proteomes" id="UP001152024"/>
    </source>
</evidence>
<reference evidence="10" key="1">
    <citation type="submission" date="2022-09" db="EMBL/GenBank/DDBJ databases">
        <title>Fusarium specimens isolated from Avocado Roots.</title>
        <authorList>
            <person name="Stajich J."/>
            <person name="Roper C."/>
            <person name="Heimlech-Rivalta G."/>
        </authorList>
    </citation>
    <scope>NUCLEOTIDE SEQUENCE</scope>
    <source>
        <strain evidence="10">CF00095</strain>
    </source>
</reference>
<dbReference type="InterPro" id="IPR002791">
    <property type="entry name" value="ARMT1-like_metal-bd"/>
</dbReference>
<accession>A0ABQ8RHN1</accession>
<feature type="domain" description="Damage-control phosphatase ARMT1-like metal-binding" evidence="9">
    <location>
        <begin position="26"/>
        <end position="415"/>
    </location>
</feature>
<dbReference type="InterPro" id="IPR039763">
    <property type="entry name" value="ARMT1"/>
</dbReference>
<feature type="compositionally biased region" description="Polar residues" evidence="8">
    <location>
        <begin position="10"/>
        <end position="21"/>
    </location>
</feature>
<sequence>MVKNAESVKSAWTSDKGSMASKTSQSLWPKIVQYMIDNVSSTSNNISPSPRLEELKSIRGRLESLQTEIINGVELSPLDDDGSSDIGAYNQQLDELGGVAWLNCPWLYGECYLYRRVQLIFSMTTSWREYDVFNSQNHSILAKSQPCIEQLAIKYIPVLATLNEFLKSLDDNKATALFLDMINLTLWGNAADFSLTDDLSFTETQALHRMPPIDKMEQIIVDNDALEAWEHLRNARETIPERRVDMVLDKSGFELFTDLIFAAYLIESDLATSVTLHTKALPWFVSNATSKDVHFLLDYLQSNGVTFLVSLIKRYIDSGVMSVEADPFWTTAFSFHEMKDQAPMLFQRLQNSHLTILKGDLNYRKLTKDGLWPHTTPFKNALGCLGQESQVKVLALSMNRSDTSVGIESEEKVESLDREAPGKSWVQDGTHAVVSFSNGL</sequence>
<keyword evidence="5 7" id="KW-0464">Manganese</keyword>
<comment type="domain">
    <text evidence="7">Subfamily III proteins have a conserved RTxK motif about 40-50 residues from the C-terminus; the threonine may be replaced by serine or cysteine.</text>
</comment>
<feature type="region of interest" description="Disordered" evidence="8">
    <location>
        <begin position="1"/>
        <end position="21"/>
    </location>
</feature>
<dbReference type="Gene3D" id="3.40.50.10880">
    <property type="entry name" value="Uncharacterised protein PF01937, DUF89, domain 3"/>
    <property type="match status" value="1"/>
</dbReference>
<evidence type="ECO:0000313" key="10">
    <source>
        <dbReference type="EMBL" id="KAJ4135246.1"/>
    </source>
</evidence>
<evidence type="ECO:0000256" key="7">
    <source>
        <dbReference type="RuleBase" id="RU367030"/>
    </source>
</evidence>
<dbReference type="Pfam" id="PF01937">
    <property type="entry name" value="ARMT1-like_dom"/>
    <property type="match status" value="1"/>
</dbReference>
<evidence type="ECO:0000259" key="9">
    <source>
        <dbReference type="Pfam" id="PF01937"/>
    </source>
</evidence>
<comment type="cofactor">
    <cofactor evidence="7">
        <name>Mn(2+)</name>
        <dbReference type="ChEBI" id="CHEBI:29035"/>
    </cofactor>
    <cofactor evidence="7">
        <name>Ni(2+)</name>
        <dbReference type="ChEBI" id="CHEBI:49786"/>
    </cofactor>
</comment>
<evidence type="ECO:0000256" key="3">
    <source>
        <dbReference type="ARBA" id="ARBA00022723"/>
    </source>
</evidence>
<comment type="caution">
    <text evidence="10">The sequence shown here is derived from an EMBL/GenBank/DDBJ whole genome shotgun (WGS) entry which is preliminary data.</text>
</comment>
<comment type="catalytic activity">
    <reaction evidence="1 7">
        <text>beta-D-fructose 1-phosphate + H2O = D-fructose + phosphate</text>
        <dbReference type="Rhea" id="RHEA:35603"/>
        <dbReference type="ChEBI" id="CHEBI:15377"/>
        <dbReference type="ChEBI" id="CHEBI:37721"/>
        <dbReference type="ChEBI" id="CHEBI:43474"/>
        <dbReference type="ChEBI" id="CHEBI:138881"/>
    </reaction>
</comment>
<organism evidence="10 11">
    <name type="scientific">Fusarium equiseti</name>
    <name type="common">Fusarium scirpi</name>
    <dbReference type="NCBI Taxonomy" id="61235"/>
    <lineage>
        <taxon>Eukaryota</taxon>
        <taxon>Fungi</taxon>
        <taxon>Dikarya</taxon>
        <taxon>Ascomycota</taxon>
        <taxon>Pezizomycotina</taxon>
        <taxon>Sordariomycetes</taxon>
        <taxon>Hypocreomycetidae</taxon>
        <taxon>Hypocreales</taxon>
        <taxon>Nectriaceae</taxon>
        <taxon>Fusarium</taxon>
        <taxon>Fusarium incarnatum-equiseti species complex</taxon>
    </lineage>
</organism>
<proteinExistence type="inferred from homology"/>